<name>A0ABX0H852_9BACT</name>
<evidence type="ECO:0000313" key="3">
    <source>
        <dbReference type="Proteomes" id="UP000649799"/>
    </source>
</evidence>
<accession>A0ABX0H852</accession>
<evidence type="ECO:0000313" key="2">
    <source>
        <dbReference type="EMBL" id="NHE56651.1"/>
    </source>
</evidence>
<dbReference type="EMBL" id="JAANYN010000002">
    <property type="protein sequence ID" value="NHE56651.1"/>
    <property type="molecule type" value="Genomic_DNA"/>
</dbReference>
<dbReference type="RefSeq" id="WP_166144801.1">
    <property type="nucleotide sequence ID" value="NZ_JAANYN010000002.1"/>
</dbReference>
<evidence type="ECO:0000259" key="1">
    <source>
        <dbReference type="Pfam" id="PF06439"/>
    </source>
</evidence>
<feature type="domain" description="3-keto-alpha-glucoside-1,2-lyase/3-keto-2-hydroxy-glucal hydratase" evidence="1">
    <location>
        <begin position="34"/>
        <end position="201"/>
    </location>
</feature>
<sequence>MTLDDFEAPIGEWFECGEVKLNSVDAKRLTSLRGEGVFVNGKAGRIINLISKENFQDVHLTLEFMVSQGSNSGVYLQGRYEIQIFDSWGKENPVSWDCGGIYARYDGTKTYEGIAPLTNACKAPGEWQHLEIEFNAPRFNANGEKTKHAMFKKVKLNGITVHENAAVTGPTASSLDEIEEPLGPLMLQGDHGPVAYRNIVITKR</sequence>
<proteinExistence type="predicted"/>
<gene>
    <name evidence="2" type="ORF">G9Q97_07470</name>
</gene>
<comment type="caution">
    <text evidence="2">The sequence shown here is derived from an EMBL/GenBank/DDBJ whole genome shotgun (WGS) entry which is preliminary data.</text>
</comment>
<dbReference type="Proteomes" id="UP000649799">
    <property type="component" value="Unassembled WGS sequence"/>
</dbReference>
<organism evidence="2 3">
    <name type="scientific">Cyclobacterium plantarum</name>
    <dbReference type="NCBI Taxonomy" id="2716263"/>
    <lineage>
        <taxon>Bacteria</taxon>
        <taxon>Pseudomonadati</taxon>
        <taxon>Bacteroidota</taxon>
        <taxon>Cytophagia</taxon>
        <taxon>Cytophagales</taxon>
        <taxon>Cyclobacteriaceae</taxon>
        <taxon>Cyclobacterium</taxon>
    </lineage>
</organism>
<dbReference type="InterPro" id="IPR010496">
    <property type="entry name" value="AL/BT2_dom"/>
</dbReference>
<reference evidence="2 3" key="1">
    <citation type="submission" date="2020-03" db="EMBL/GenBank/DDBJ databases">
        <title>Cyclobacterium plantarum sp. nov., a marine bacterium isolated from a coastal-marine wetland.</title>
        <authorList>
            <person name="Sanchez-Porro C."/>
            <person name="Ventosa A."/>
            <person name="Amoozegar M."/>
        </authorList>
    </citation>
    <scope>NUCLEOTIDE SEQUENCE [LARGE SCALE GENOMIC DNA]</scope>
    <source>
        <strain evidence="2 3">GBPx2</strain>
    </source>
</reference>
<dbReference type="Pfam" id="PF06439">
    <property type="entry name" value="3keto-disac_hyd"/>
    <property type="match status" value="1"/>
</dbReference>
<protein>
    <submittedName>
        <fullName evidence="2">DUF1080 domain-containing protein</fullName>
    </submittedName>
</protein>
<dbReference type="Gene3D" id="2.60.120.560">
    <property type="entry name" value="Exo-inulinase, domain 1"/>
    <property type="match status" value="1"/>
</dbReference>
<keyword evidence="3" id="KW-1185">Reference proteome</keyword>